<keyword evidence="9" id="KW-1185">Reference proteome</keyword>
<feature type="domain" description="Peptidase S8/S53" evidence="7">
    <location>
        <begin position="527"/>
        <end position="616"/>
    </location>
</feature>
<reference evidence="8 9" key="1">
    <citation type="submission" date="2016-11" db="EMBL/GenBank/DDBJ databases">
        <authorList>
            <person name="Jaros S."/>
            <person name="Januszkiewicz K."/>
            <person name="Wedrychowicz H."/>
        </authorList>
    </citation>
    <scope>NUCLEOTIDE SEQUENCE [LARGE SCALE GENOMIC DNA]</scope>
    <source>
        <strain evidence="8 9">DSM 21758</strain>
    </source>
</reference>
<keyword evidence="3 6" id="KW-0378">Hydrolase</keyword>
<evidence type="ECO:0000256" key="6">
    <source>
        <dbReference type="PROSITE-ProRule" id="PRU01240"/>
    </source>
</evidence>
<dbReference type="PROSITE" id="PS00136">
    <property type="entry name" value="SUBTILASE_ASP"/>
    <property type="match status" value="1"/>
</dbReference>
<sequence length="688" mass="76000">MIRIEKGYGIGGVYKAENKVKDGYAFSEENEYNYATIEYQGDILNATNRIPTAHVYILDSSRAIIEVKGDINEVISKLSGVTVKIIPNLTDKEFIAIPHGTFATVEYQGDIVSAVKKVANARVVVIDSKRAILDIIGNIKEIQEVFNKLYDVITFEVPSLLYTLCDISVVEASGASIFNKSVYLPLDGSGVTVGIIDTGIDYLNEEFINEDGTSRILTIWDQTIESGKKPEDQYGGSEYTRDDITKAIKAKREGLNPYDIVPVRDEIGHGTSMASIVGARGVKPELIGVAPKCNFAIVKIYYAPLTRREEYGVYGKEVAYSTSVIFLALNYLNNLANRIKTPMVILLPLGTNLGSHNGLSFTERYIDDISKKKGIAVIVPTGNQGDSDTHSSGSLTDVNNYSNIELKIGDGQKNIKFEIWINRPDKFSLSIVSPSGEIIDRVPPVINKVTEIKFLYENTIIYVEYAIPEVSTGEECITIRAINIKEGIWTFKLIGELIVTGKYDAYLLQRELLAPETKFLNPDPYRTLTQPATSLSGISVGFYNQNNKSNVEESGRGYTRDGRIKPDVVAGGVKALVSTIDGKTEMITGSSVAAAVVAGCSALMFQWGIVNGNDRSLYSTKLKTYLIGGTLKQEGELYPNPEVGYGVINIKSIFDNIRFEFNDNTMFTEKIINQKEFYIGKIFIRLPL</sequence>
<dbReference type="InterPro" id="IPR015500">
    <property type="entry name" value="Peptidase_S8_subtilisin-rel"/>
</dbReference>
<organism evidence="8 9">
    <name type="scientific">Clostridium cavendishii DSM 21758</name>
    <dbReference type="NCBI Taxonomy" id="1121302"/>
    <lineage>
        <taxon>Bacteria</taxon>
        <taxon>Bacillati</taxon>
        <taxon>Bacillota</taxon>
        <taxon>Clostridia</taxon>
        <taxon>Eubacteriales</taxon>
        <taxon>Clostridiaceae</taxon>
        <taxon>Clostridium</taxon>
    </lineage>
</organism>
<dbReference type="EMBL" id="FQZB01000012">
    <property type="protein sequence ID" value="SHJ95142.1"/>
    <property type="molecule type" value="Genomic_DNA"/>
</dbReference>
<evidence type="ECO:0000259" key="7">
    <source>
        <dbReference type="Pfam" id="PF00082"/>
    </source>
</evidence>
<dbReference type="GO" id="GO:0004252">
    <property type="term" value="F:serine-type endopeptidase activity"/>
    <property type="evidence" value="ECO:0007669"/>
    <property type="project" value="UniProtKB-UniRule"/>
</dbReference>
<proteinExistence type="inferred from homology"/>
<feature type="active site" description="Charge relay system" evidence="5 6">
    <location>
        <position position="197"/>
    </location>
</feature>
<evidence type="ECO:0000256" key="2">
    <source>
        <dbReference type="ARBA" id="ARBA00022670"/>
    </source>
</evidence>
<dbReference type="Gene3D" id="3.40.50.200">
    <property type="entry name" value="Peptidase S8/S53 domain"/>
    <property type="match status" value="1"/>
</dbReference>
<dbReference type="InterPro" id="IPR000209">
    <property type="entry name" value="Peptidase_S8/S53_dom"/>
</dbReference>
<dbReference type="InterPro" id="IPR050131">
    <property type="entry name" value="Peptidase_S8_subtilisin-like"/>
</dbReference>
<evidence type="ECO:0000313" key="9">
    <source>
        <dbReference type="Proteomes" id="UP000184310"/>
    </source>
</evidence>
<dbReference type="InterPro" id="IPR023827">
    <property type="entry name" value="Peptidase_S8_Asp-AS"/>
</dbReference>
<dbReference type="PROSITE" id="PS51892">
    <property type="entry name" value="SUBTILASE"/>
    <property type="match status" value="1"/>
</dbReference>
<accession>A0A1M6NHM5</accession>
<evidence type="ECO:0000256" key="1">
    <source>
        <dbReference type="ARBA" id="ARBA00011073"/>
    </source>
</evidence>
<dbReference type="PRINTS" id="PR00723">
    <property type="entry name" value="SUBTILISIN"/>
</dbReference>
<dbReference type="CDD" id="cd07478">
    <property type="entry name" value="Peptidases_S8_CspA-like"/>
    <property type="match status" value="1"/>
</dbReference>
<keyword evidence="2 6" id="KW-0645">Protease</keyword>
<evidence type="ECO:0000256" key="5">
    <source>
        <dbReference type="PIRSR" id="PIRSR615500-1"/>
    </source>
</evidence>
<gene>
    <name evidence="8" type="ORF">SAMN02745163_02909</name>
</gene>
<comment type="similarity">
    <text evidence="1 6">Belongs to the peptidase S8 family.</text>
</comment>
<dbReference type="PANTHER" id="PTHR43806:SF11">
    <property type="entry name" value="CEREVISIN-RELATED"/>
    <property type="match status" value="1"/>
</dbReference>
<dbReference type="InterPro" id="IPR036852">
    <property type="entry name" value="Peptidase_S8/S53_dom_sf"/>
</dbReference>
<feature type="domain" description="Peptidase S8/S53" evidence="7">
    <location>
        <begin position="188"/>
        <end position="387"/>
    </location>
</feature>
<dbReference type="OrthoDB" id="2744137at2"/>
<keyword evidence="4 6" id="KW-0720">Serine protease</keyword>
<dbReference type="AlphaFoldDB" id="A0A1M6NHM5"/>
<dbReference type="InterPro" id="IPR034045">
    <property type="entry name" value="Pep_S8_CspA-like"/>
</dbReference>
<dbReference type="SUPFAM" id="SSF52743">
    <property type="entry name" value="Subtilisin-like"/>
    <property type="match status" value="1"/>
</dbReference>
<evidence type="ECO:0000256" key="4">
    <source>
        <dbReference type="ARBA" id="ARBA00022825"/>
    </source>
</evidence>
<dbReference type="STRING" id="1121302.SAMN02745163_02909"/>
<dbReference type="Gene3D" id="2.60.120.1290">
    <property type="match status" value="1"/>
</dbReference>
<feature type="active site" description="Charge relay system" evidence="5 6">
    <location>
        <position position="591"/>
    </location>
</feature>
<dbReference type="Pfam" id="PF00082">
    <property type="entry name" value="Peptidase_S8"/>
    <property type="match status" value="2"/>
</dbReference>
<evidence type="ECO:0000313" key="8">
    <source>
        <dbReference type="EMBL" id="SHJ95142.1"/>
    </source>
</evidence>
<protein>
    <submittedName>
        <fullName evidence="8">Subtilase family protein</fullName>
    </submittedName>
</protein>
<dbReference type="Proteomes" id="UP000184310">
    <property type="component" value="Unassembled WGS sequence"/>
</dbReference>
<evidence type="ECO:0000256" key="3">
    <source>
        <dbReference type="ARBA" id="ARBA00022801"/>
    </source>
</evidence>
<dbReference type="PANTHER" id="PTHR43806">
    <property type="entry name" value="PEPTIDASE S8"/>
    <property type="match status" value="1"/>
</dbReference>
<dbReference type="GO" id="GO:0006508">
    <property type="term" value="P:proteolysis"/>
    <property type="evidence" value="ECO:0007669"/>
    <property type="project" value="UniProtKB-KW"/>
</dbReference>
<feature type="active site" description="Charge relay system" evidence="5 6">
    <location>
        <position position="269"/>
    </location>
</feature>
<name>A0A1M6NHM5_9CLOT</name>